<dbReference type="PANTHER" id="PTHR21139:SF2">
    <property type="entry name" value="TRIOSEPHOSPHATE ISOMERASE"/>
    <property type="match status" value="1"/>
</dbReference>
<comment type="catalytic activity">
    <reaction evidence="4">
        <text>D-glyceraldehyde 3-phosphate = dihydroxyacetone phosphate</text>
        <dbReference type="Rhea" id="RHEA:18585"/>
        <dbReference type="ChEBI" id="CHEBI:57642"/>
        <dbReference type="ChEBI" id="CHEBI:59776"/>
        <dbReference type="EC" id="5.3.1.1"/>
    </reaction>
</comment>
<dbReference type="FunFam" id="3.20.20.70:FF:000025">
    <property type="entry name" value="Triosephosphate isomerase"/>
    <property type="match status" value="1"/>
</dbReference>
<dbReference type="InterPro" id="IPR020861">
    <property type="entry name" value="Triosephosphate_isomerase_AS"/>
</dbReference>
<dbReference type="InterPro" id="IPR000652">
    <property type="entry name" value="Triosephosphate_isomerase"/>
</dbReference>
<gene>
    <name evidence="5" type="ORF">BSTOLATCC_MIC42159</name>
</gene>
<comment type="caution">
    <text evidence="5">The sequence shown here is derived from an EMBL/GenBank/DDBJ whole genome shotgun (WGS) entry which is preliminary data.</text>
</comment>
<protein>
    <recommendedName>
        <fullName evidence="4">Triosephosphate isomerase</fullName>
        <ecNumber evidence="4">5.3.1.1</ecNumber>
    </recommendedName>
</protein>
<dbReference type="GO" id="GO:0019563">
    <property type="term" value="P:glycerol catabolic process"/>
    <property type="evidence" value="ECO:0007669"/>
    <property type="project" value="TreeGrafter"/>
</dbReference>
<dbReference type="InterPro" id="IPR035990">
    <property type="entry name" value="TIM_sf"/>
</dbReference>
<dbReference type="EC" id="5.3.1.1" evidence="4"/>
<evidence type="ECO:0000256" key="2">
    <source>
        <dbReference type="ARBA" id="ARBA00011738"/>
    </source>
</evidence>
<dbReference type="InterPro" id="IPR022896">
    <property type="entry name" value="TrioseP_Isoase_bac/euk"/>
</dbReference>
<sequence>MARRQFFVGGNWKSNGTQASVRELCEQVLNSTSIDFSRVQVVVAPAFIFLQFARSLLRPNIAVSAQNCSLTGSGPFTGEVAVEHIVDLGLNWTILGHSERRNLYGETDDIVSKKVNRALAHGLSVIACFGENLQERKSGITLDVVARQLDSLKKGIIDWNKVVLAYEPVWAIGTGINATPEQAQEVHAMIRNWLSTNVSAEVAERTRVIYGGSVTDQNAAQLISKNDVDGFLVGGASLKPAFRVILEVTNTQHLNQFPYPCI</sequence>
<comment type="similarity">
    <text evidence="1 4">Belongs to the triosephosphate isomerase family.</text>
</comment>
<evidence type="ECO:0000256" key="1">
    <source>
        <dbReference type="ARBA" id="ARBA00007422"/>
    </source>
</evidence>
<dbReference type="Proteomes" id="UP001162131">
    <property type="component" value="Unassembled WGS sequence"/>
</dbReference>
<comment type="pathway">
    <text evidence="4">Carbohydrate degradation; glycolysis; D-glyceraldehyde 3-phosphate from glycerone phosphate: step 1/1.</text>
</comment>
<comment type="pathway">
    <text evidence="4">Carbohydrate biosynthesis; gluconeogenesis.</text>
</comment>
<dbReference type="PROSITE" id="PS51440">
    <property type="entry name" value="TIM_2"/>
    <property type="match status" value="1"/>
</dbReference>
<proteinExistence type="inferred from homology"/>
<dbReference type="EMBL" id="CAJZBQ010000041">
    <property type="protein sequence ID" value="CAG9326899.1"/>
    <property type="molecule type" value="Genomic_DNA"/>
</dbReference>
<evidence type="ECO:0000256" key="4">
    <source>
        <dbReference type="RuleBase" id="RU363013"/>
    </source>
</evidence>
<dbReference type="GO" id="GO:0005829">
    <property type="term" value="C:cytosol"/>
    <property type="evidence" value="ECO:0007669"/>
    <property type="project" value="TreeGrafter"/>
</dbReference>
<dbReference type="GO" id="GO:0006096">
    <property type="term" value="P:glycolytic process"/>
    <property type="evidence" value="ECO:0007669"/>
    <property type="project" value="UniProtKB-KW"/>
</dbReference>
<dbReference type="PANTHER" id="PTHR21139">
    <property type="entry name" value="TRIOSEPHOSPHATE ISOMERASE"/>
    <property type="match status" value="1"/>
</dbReference>
<dbReference type="GO" id="GO:0004807">
    <property type="term" value="F:triose-phosphate isomerase activity"/>
    <property type="evidence" value="ECO:0007669"/>
    <property type="project" value="UniProtKB-EC"/>
</dbReference>
<dbReference type="PROSITE" id="PS00171">
    <property type="entry name" value="TIM_1"/>
    <property type="match status" value="1"/>
</dbReference>
<reference evidence="5" key="1">
    <citation type="submission" date="2021-09" db="EMBL/GenBank/DDBJ databases">
        <authorList>
            <consortium name="AG Swart"/>
            <person name="Singh M."/>
            <person name="Singh A."/>
            <person name="Seah K."/>
            <person name="Emmerich C."/>
        </authorList>
    </citation>
    <scope>NUCLEOTIDE SEQUENCE</scope>
    <source>
        <strain evidence="5">ATCC30299</strain>
    </source>
</reference>
<dbReference type="InterPro" id="IPR013785">
    <property type="entry name" value="Aldolase_TIM"/>
</dbReference>
<dbReference type="Gene3D" id="3.20.20.70">
    <property type="entry name" value="Aldolase class I"/>
    <property type="match status" value="1"/>
</dbReference>
<evidence type="ECO:0000313" key="5">
    <source>
        <dbReference type="EMBL" id="CAG9326899.1"/>
    </source>
</evidence>
<evidence type="ECO:0000313" key="6">
    <source>
        <dbReference type="Proteomes" id="UP001162131"/>
    </source>
</evidence>
<dbReference type="CDD" id="cd00311">
    <property type="entry name" value="TIM"/>
    <property type="match status" value="1"/>
</dbReference>
<keyword evidence="4" id="KW-0324">Glycolysis</keyword>
<comment type="subunit">
    <text evidence="2">Homodimer.</text>
</comment>
<dbReference type="NCBIfam" id="TIGR00419">
    <property type="entry name" value="tim"/>
    <property type="match status" value="1"/>
</dbReference>
<name>A0AAU9JP57_9CILI</name>
<dbReference type="AlphaFoldDB" id="A0AAU9JP57"/>
<dbReference type="HAMAP" id="MF_00147_B">
    <property type="entry name" value="TIM_B"/>
    <property type="match status" value="1"/>
</dbReference>
<organism evidence="5 6">
    <name type="scientific">Blepharisma stoltei</name>
    <dbReference type="NCBI Taxonomy" id="1481888"/>
    <lineage>
        <taxon>Eukaryota</taxon>
        <taxon>Sar</taxon>
        <taxon>Alveolata</taxon>
        <taxon>Ciliophora</taxon>
        <taxon>Postciliodesmatophora</taxon>
        <taxon>Heterotrichea</taxon>
        <taxon>Heterotrichida</taxon>
        <taxon>Blepharismidae</taxon>
        <taxon>Blepharisma</taxon>
    </lineage>
</organism>
<keyword evidence="6" id="KW-1185">Reference proteome</keyword>
<dbReference type="Pfam" id="PF00121">
    <property type="entry name" value="TIM"/>
    <property type="match status" value="1"/>
</dbReference>
<keyword evidence="4" id="KW-0312">Gluconeogenesis</keyword>
<evidence type="ECO:0000256" key="3">
    <source>
        <dbReference type="ARBA" id="ARBA00023235"/>
    </source>
</evidence>
<keyword evidence="3 4" id="KW-0413">Isomerase</keyword>
<accession>A0AAU9JP57</accession>
<dbReference type="GO" id="GO:0006094">
    <property type="term" value="P:gluconeogenesis"/>
    <property type="evidence" value="ECO:0007669"/>
    <property type="project" value="UniProtKB-KW"/>
</dbReference>
<dbReference type="SUPFAM" id="SSF51351">
    <property type="entry name" value="Triosephosphate isomerase (TIM)"/>
    <property type="match status" value="1"/>
</dbReference>
<dbReference type="GO" id="GO:0046166">
    <property type="term" value="P:glyceraldehyde-3-phosphate biosynthetic process"/>
    <property type="evidence" value="ECO:0007669"/>
    <property type="project" value="TreeGrafter"/>
</dbReference>